<keyword evidence="1" id="KW-0052">Apoplast</keyword>
<dbReference type="PANTHER" id="PTHR21495">
    <property type="entry name" value="NUCLEOPORIN-RELATED"/>
    <property type="match status" value="1"/>
</dbReference>
<dbReference type="GO" id="GO:0048046">
    <property type="term" value="C:apoplast"/>
    <property type="evidence" value="ECO:0007669"/>
    <property type="project" value="UniProtKB-SubCell"/>
</dbReference>
<comment type="subunit">
    <text evidence="1">Homodimer.</text>
</comment>
<comment type="caution">
    <text evidence="2">The sequence shown here is derived from an EMBL/GenBank/DDBJ whole genome shotgun (WGS) entry which is preliminary data.</text>
</comment>
<dbReference type="OrthoDB" id="1928589at2759"/>
<accession>A0A8J5KVZ0</accession>
<comment type="similarity">
    <text evidence="1">Belongs to the plant dirigent protein family.</text>
</comment>
<evidence type="ECO:0000313" key="3">
    <source>
        <dbReference type="Proteomes" id="UP000734854"/>
    </source>
</evidence>
<feature type="chain" id="PRO_5035339465" description="Dirigent protein" evidence="1">
    <location>
        <begin position="28"/>
        <end position="182"/>
    </location>
</feature>
<dbReference type="InterPro" id="IPR004265">
    <property type="entry name" value="Dirigent"/>
</dbReference>
<gene>
    <name evidence="2" type="ORF">ZIOFF_043016</name>
</gene>
<keyword evidence="1" id="KW-0964">Secreted</keyword>
<keyword evidence="3" id="KW-1185">Reference proteome</keyword>
<organism evidence="2 3">
    <name type="scientific">Zingiber officinale</name>
    <name type="common">Ginger</name>
    <name type="synonym">Amomum zingiber</name>
    <dbReference type="NCBI Taxonomy" id="94328"/>
    <lineage>
        <taxon>Eukaryota</taxon>
        <taxon>Viridiplantae</taxon>
        <taxon>Streptophyta</taxon>
        <taxon>Embryophyta</taxon>
        <taxon>Tracheophyta</taxon>
        <taxon>Spermatophyta</taxon>
        <taxon>Magnoliopsida</taxon>
        <taxon>Liliopsida</taxon>
        <taxon>Zingiberales</taxon>
        <taxon>Zingiberaceae</taxon>
        <taxon>Zingiber</taxon>
    </lineage>
</organism>
<evidence type="ECO:0000256" key="1">
    <source>
        <dbReference type="RuleBase" id="RU363099"/>
    </source>
</evidence>
<evidence type="ECO:0000313" key="2">
    <source>
        <dbReference type="EMBL" id="KAG6495222.1"/>
    </source>
</evidence>
<protein>
    <recommendedName>
        <fullName evidence="1">Dirigent protein</fullName>
    </recommendedName>
</protein>
<keyword evidence="1" id="KW-0732">Signal</keyword>
<proteinExistence type="inferred from homology"/>
<sequence>MAAASSSPYPFLLLLLLLLFFLFPANGAAASADESGDYIRFYIHEKNLGTANSTLVYSVDLHPGGSPAGFGNIIVFNSVIREEADPASPAIGIEQGFGVSSSLAQDSGLTVLELLFTAGQYQGTSLSVFGLVKASGEEVERGIVGGTGRFRYARGYVLSRVVGGTKETLVWELDAHVLRHGV</sequence>
<dbReference type="EMBL" id="JACMSC010000012">
    <property type="protein sequence ID" value="KAG6495222.1"/>
    <property type="molecule type" value="Genomic_DNA"/>
</dbReference>
<comment type="subcellular location">
    <subcellularLocation>
        <location evidence="1">Secreted</location>
        <location evidence="1">Extracellular space</location>
        <location evidence="1">Apoplast</location>
    </subcellularLocation>
</comment>
<dbReference type="AlphaFoldDB" id="A0A8J5KVZ0"/>
<feature type="signal peptide" evidence="1">
    <location>
        <begin position="1"/>
        <end position="27"/>
    </location>
</feature>
<name>A0A8J5KVZ0_ZINOF</name>
<dbReference type="Proteomes" id="UP000734854">
    <property type="component" value="Unassembled WGS sequence"/>
</dbReference>
<reference evidence="2 3" key="1">
    <citation type="submission" date="2020-08" db="EMBL/GenBank/DDBJ databases">
        <title>Plant Genome Project.</title>
        <authorList>
            <person name="Zhang R.-G."/>
        </authorList>
    </citation>
    <scope>NUCLEOTIDE SEQUENCE [LARGE SCALE GENOMIC DNA]</scope>
    <source>
        <tissue evidence="2">Rhizome</tissue>
    </source>
</reference>
<comment type="function">
    <text evidence="1">Dirigent proteins impart stereoselectivity on the phenoxy radical-coupling reaction, yielding optically active lignans from two molecules of coniferyl alcohol in the biosynthesis of lignans, flavonolignans, and alkaloids and thus plays a central role in plant secondary metabolism.</text>
</comment>
<dbReference type="Pfam" id="PF03018">
    <property type="entry name" value="Dirigent"/>
    <property type="match status" value="1"/>
</dbReference>